<keyword evidence="2" id="KW-0238">DNA-binding</keyword>
<organism evidence="6 7">
    <name type="scientific">Persephonella marina (strain DSM 14350 / EX-H1)</name>
    <dbReference type="NCBI Taxonomy" id="123214"/>
    <lineage>
        <taxon>Bacteria</taxon>
        <taxon>Pseudomonadati</taxon>
        <taxon>Aquificota</taxon>
        <taxon>Aquificia</taxon>
        <taxon>Aquificales</taxon>
        <taxon>Hydrogenothermaceae</taxon>
        <taxon>Persephonella</taxon>
    </lineage>
</organism>
<gene>
    <name evidence="6" type="ordered locus">PERMA_0536</name>
</gene>
<dbReference type="InterPro" id="IPR036388">
    <property type="entry name" value="WH-like_DNA-bd_sf"/>
</dbReference>
<dbReference type="STRING" id="123214.PERMA_0536"/>
<dbReference type="PaxDb" id="123214-PERMA_0536"/>
<dbReference type="eggNOG" id="COG1414">
    <property type="taxonomic scope" value="Bacteria"/>
</dbReference>
<dbReference type="InterPro" id="IPR014757">
    <property type="entry name" value="Tscrpt_reg_IclR_C"/>
</dbReference>
<feature type="domain" description="IclR-ED" evidence="5">
    <location>
        <begin position="69"/>
        <end position="219"/>
    </location>
</feature>
<dbReference type="OrthoDB" id="9791752at2"/>
<dbReference type="Pfam" id="PF01614">
    <property type="entry name" value="IclR_C"/>
    <property type="match status" value="2"/>
</dbReference>
<dbReference type="Pfam" id="PF09339">
    <property type="entry name" value="HTH_IclR"/>
    <property type="match status" value="1"/>
</dbReference>
<dbReference type="SMART" id="SM00346">
    <property type="entry name" value="HTH_ICLR"/>
    <property type="match status" value="1"/>
</dbReference>
<reference evidence="6 7" key="1">
    <citation type="journal article" date="2009" name="J. Bacteriol.">
        <title>Complete and draft genome sequences of six members of the Aquificales.</title>
        <authorList>
            <person name="Reysenbach A.L."/>
            <person name="Hamamura N."/>
            <person name="Podar M."/>
            <person name="Griffiths E."/>
            <person name="Ferreira S."/>
            <person name="Hochstein R."/>
            <person name="Heidelberg J."/>
            <person name="Johnson J."/>
            <person name="Mead D."/>
            <person name="Pohorille A."/>
            <person name="Sarmiento M."/>
            <person name="Schweighofer K."/>
            <person name="Seshadri R."/>
            <person name="Voytek M.A."/>
        </authorList>
    </citation>
    <scope>NUCLEOTIDE SEQUENCE [LARGE SCALE GENOMIC DNA]</scope>
    <source>
        <strain evidence="7">DSM 14350 / EX-H1</strain>
    </source>
</reference>
<dbReference type="SUPFAM" id="SSF46785">
    <property type="entry name" value="Winged helix' DNA-binding domain"/>
    <property type="match status" value="1"/>
</dbReference>
<dbReference type="PANTHER" id="PTHR30136">
    <property type="entry name" value="HELIX-TURN-HELIX TRANSCRIPTIONAL REGULATOR, ICLR FAMILY"/>
    <property type="match status" value="1"/>
</dbReference>
<dbReference type="EMBL" id="CP001230">
    <property type="protein sequence ID" value="ACO03008.1"/>
    <property type="molecule type" value="Genomic_DNA"/>
</dbReference>
<keyword evidence="7" id="KW-1185">Reference proteome</keyword>
<dbReference type="GO" id="GO:0045892">
    <property type="term" value="P:negative regulation of DNA-templated transcription"/>
    <property type="evidence" value="ECO:0007669"/>
    <property type="project" value="TreeGrafter"/>
</dbReference>
<dbReference type="Gene3D" id="1.10.10.10">
    <property type="entry name" value="Winged helix-like DNA-binding domain superfamily/Winged helix DNA-binding domain"/>
    <property type="match status" value="1"/>
</dbReference>
<dbReference type="Gene3D" id="3.30.450.40">
    <property type="match status" value="2"/>
</dbReference>
<evidence type="ECO:0000256" key="2">
    <source>
        <dbReference type="ARBA" id="ARBA00023125"/>
    </source>
</evidence>
<protein>
    <submittedName>
        <fullName evidence="6">Transcriptional regulator, IclR family</fullName>
    </submittedName>
</protein>
<dbReference type="InterPro" id="IPR005471">
    <property type="entry name" value="Tscrpt_reg_IclR_N"/>
</dbReference>
<accession>C0QUG1</accession>
<dbReference type="PANTHER" id="PTHR30136:SF24">
    <property type="entry name" value="HTH-TYPE TRANSCRIPTIONAL REPRESSOR ALLR"/>
    <property type="match status" value="1"/>
</dbReference>
<sequence>MKKKGTKTSIEKALDLIEALKENDNLGVTELSNILGLNKNNVFRLLATLEVKGLIEQDQETGHYRLGMKFLHLEHSYIKHLSFLKKARGTLRELRNEIGETVYISILHENSVIYLYAEESKKPVIVTSRIAKRYKAEDTAAGRTLIRSKKEKGFVVDYDMEKSEPEVSELATVIRDETGSPVAAISIVAPSYRLNQTQLEFYKVKLVKAAKKITEKLSATEA</sequence>
<feature type="domain" description="HTH iclR-type" evidence="4">
    <location>
        <begin position="7"/>
        <end position="68"/>
    </location>
</feature>
<dbReference type="FunFam" id="1.10.10.10:FF:000056">
    <property type="entry name" value="IclR family transcriptional regulator"/>
    <property type="match status" value="1"/>
</dbReference>
<dbReference type="InterPro" id="IPR036390">
    <property type="entry name" value="WH_DNA-bd_sf"/>
</dbReference>
<dbReference type="InterPro" id="IPR029016">
    <property type="entry name" value="GAF-like_dom_sf"/>
</dbReference>
<evidence type="ECO:0000256" key="1">
    <source>
        <dbReference type="ARBA" id="ARBA00023015"/>
    </source>
</evidence>
<proteinExistence type="predicted"/>
<evidence type="ECO:0000259" key="5">
    <source>
        <dbReference type="PROSITE" id="PS51078"/>
    </source>
</evidence>
<dbReference type="HOGENOM" id="CLU_062618_5_5_0"/>
<keyword evidence="3" id="KW-0804">Transcription</keyword>
<dbReference type="GO" id="GO:0003677">
    <property type="term" value="F:DNA binding"/>
    <property type="evidence" value="ECO:0007669"/>
    <property type="project" value="UniProtKB-KW"/>
</dbReference>
<dbReference type="SUPFAM" id="SSF55781">
    <property type="entry name" value="GAF domain-like"/>
    <property type="match status" value="1"/>
</dbReference>
<dbReference type="PROSITE" id="PS51077">
    <property type="entry name" value="HTH_ICLR"/>
    <property type="match status" value="1"/>
</dbReference>
<dbReference type="InterPro" id="IPR050707">
    <property type="entry name" value="HTH_MetabolicPath_Reg"/>
</dbReference>
<dbReference type="AlphaFoldDB" id="C0QUG1"/>
<name>C0QUG1_PERMH</name>
<evidence type="ECO:0000313" key="6">
    <source>
        <dbReference type="EMBL" id="ACO03008.1"/>
    </source>
</evidence>
<evidence type="ECO:0000259" key="4">
    <source>
        <dbReference type="PROSITE" id="PS51077"/>
    </source>
</evidence>
<evidence type="ECO:0000313" key="7">
    <source>
        <dbReference type="Proteomes" id="UP000001366"/>
    </source>
</evidence>
<dbReference type="KEGG" id="pmx:PERMA_0536"/>
<evidence type="ECO:0000256" key="3">
    <source>
        <dbReference type="ARBA" id="ARBA00023163"/>
    </source>
</evidence>
<keyword evidence="1" id="KW-0805">Transcription regulation</keyword>
<dbReference type="PROSITE" id="PS51078">
    <property type="entry name" value="ICLR_ED"/>
    <property type="match status" value="1"/>
</dbReference>
<dbReference type="Proteomes" id="UP000001366">
    <property type="component" value="Chromosome"/>
</dbReference>
<dbReference type="RefSeq" id="WP_012675247.1">
    <property type="nucleotide sequence ID" value="NC_012440.1"/>
</dbReference>
<dbReference type="GO" id="GO:0003700">
    <property type="term" value="F:DNA-binding transcription factor activity"/>
    <property type="evidence" value="ECO:0007669"/>
    <property type="project" value="TreeGrafter"/>
</dbReference>